<reference evidence="2 3" key="1">
    <citation type="submission" date="2020-01" db="EMBL/GenBank/DDBJ databases">
        <title>Jiella pacifica sp. nov.</title>
        <authorList>
            <person name="Xue Z."/>
            <person name="Zhu S."/>
            <person name="Chen J."/>
            <person name="Yang J."/>
        </authorList>
    </citation>
    <scope>NUCLEOTIDE SEQUENCE [LARGE SCALE GENOMIC DNA]</scope>
    <source>
        <strain evidence="2 3">40Bstr34</strain>
    </source>
</reference>
<proteinExistence type="predicted"/>
<keyword evidence="3" id="KW-1185">Reference proteome</keyword>
<comment type="caution">
    <text evidence="2">The sequence shown here is derived from an EMBL/GenBank/DDBJ whole genome shotgun (WGS) entry which is preliminary data.</text>
</comment>
<dbReference type="RefSeq" id="WP_163462069.1">
    <property type="nucleotide sequence ID" value="NZ_JAAAMG010000004.1"/>
</dbReference>
<evidence type="ECO:0000313" key="2">
    <source>
        <dbReference type="EMBL" id="NDW04058.1"/>
    </source>
</evidence>
<organism evidence="2 3">
    <name type="scientific">Jiella pacifica</name>
    <dbReference type="NCBI Taxonomy" id="2696469"/>
    <lineage>
        <taxon>Bacteria</taxon>
        <taxon>Pseudomonadati</taxon>
        <taxon>Pseudomonadota</taxon>
        <taxon>Alphaproteobacteria</taxon>
        <taxon>Hyphomicrobiales</taxon>
        <taxon>Aurantimonadaceae</taxon>
        <taxon>Jiella</taxon>
    </lineage>
</organism>
<gene>
    <name evidence="2" type="ORF">GTK09_06405</name>
</gene>
<evidence type="ECO:0000313" key="3">
    <source>
        <dbReference type="Proteomes" id="UP000469011"/>
    </source>
</evidence>
<accession>A0A6N9T530</accession>
<keyword evidence="1" id="KW-0472">Membrane</keyword>
<dbReference type="AlphaFoldDB" id="A0A6N9T530"/>
<dbReference type="Proteomes" id="UP000469011">
    <property type="component" value="Unassembled WGS sequence"/>
</dbReference>
<dbReference type="EMBL" id="JAAAMG010000004">
    <property type="protein sequence ID" value="NDW04058.1"/>
    <property type="molecule type" value="Genomic_DNA"/>
</dbReference>
<keyword evidence="1" id="KW-0812">Transmembrane</keyword>
<name>A0A6N9T530_9HYPH</name>
<evidence type="ECO:0000256" key="1">
    <source>
        <dbReference type="SAM" id="Phobius"/>
    </source>
</evidence>
<keyword evidence="1" id="KW-1133">Transmembrane helix</keyword>
<protein>
    <submittedName>
        <fullName evidence="2">Uncharacterized protein</fullName>
    </submittedName>
</protein>
<sequence>MEPTAEAPMKELVDLAGKLASTAGPAVAAIVVVLIVLIVGLKWSGVLATVGNKKTLIDDGQISAVTQGIASIAEKVDGIEARISHVESDVQHRATREEVHKLELSFTRMEGRFESIDQRTAATAHGVQRIESFMYEAAMRAKDGK</sequence>
<feature type="transmembrane region" description="Helical" evidence="1">
    <location>
        <begin position="20"/>
        <end position="41"/>
    </location>
</feature>